<accession>A0A1J9P0H1</accession>
<dbReference type="VEuPathDB" id="FungiDB:AJ78_08630"/>
<name>A0A1J9P0H1_9EURO</name>
<gene>
    <name evidence="2" type="ORF">AJ78_08630</name>
</gene>
<organism evidence="2 3">
    <name type="scientific">Emergomyces pasteurianus Ep9510</name>
    <dbReference type="NCBI Taxonomy" id="1447872"/>
    <lineage>
        <taxon>Eukaryota</taxon>
        <taxon>Fungi</taxon>
        <taxon>Dikarya</taxon>
        <taxon>Ascomycota</taxon>
        <taxon>Pezizomycotina</taxon>
        <taxon>Eurotiomycetes</taxon>
        <taxon>Eurotiomycetidae</taxon>
        <taxon>Onygenales</taxon>
        <taxon>Ajellomycetaceae</taxon>
        <taxon>Emergomyces</taxon>
    </lineage>
</organism>
<dbReference type="Proteomes" id="UP000182235">
    <property type="component" value="Unassembled WGS sequence"/>
</dbReference>
<evidence type="ECO:0000313" key="2">
    <source>
        <dbReference type="EMBL" id="OJD10313.1"/>
    </source>
</evidence>
<protein>
    <submittedName>
        <fullName evidence="2">Uncharacterized protein</fullName>
    </submittedName>
</protein>
<dbReference type="STRING" id="1447872.A0A1J9P0H1"/>
<feature type="compositionally biased region" description="Polar residues" evidence="1">
    <location>
        <begin position="1"/>
        <end position="10"/>
    </location>
</feature>
<dbReference type="AlphaFoldDB" id="A0A1J9P0H1"/>
<evidence type="ECO:0000313" key="3">
    <source>
        <dbReference type="Proteomes" id="UP000182235"/>
    </source>
</evidence>
<sequence length="194" mass="21435">MFGGEPSNTPIPGGLGHRLETPPPPPHGSEPQSPPETARKAPPRMAELEAVDTAEEAYEDMGVPENVEDDITYRALQMATLYQKLVQRGIPSEVASSMAATTYAVKPSSQQPSGGSNHRVRGFLQQHGHVNLRIDMKLAGHANYESWRRDVKAKAALLRASHILSSYENYLPEDGDSDDCLIWQYKETKLWEGI</sequence>
<proteinExistence type="predicted"/>
<dbReference type="EMBL" id="LGRN01000851">
    <property type="protein sequence ID" value="OJD10313.1"/>
    <property type="molecule type" value="Genomic_DNA"/>
</dbReference>
<reference evidence="2 3" key="1">
    <citation type="submission" date="2015-07" db="EMBL/GenBank/DDBJ databases">
        <title>Emmonsia species relationships and genome sequence.</title>
        <authorList>
            <consortium name="The Broad Institute Genomics Platform"/>
            <person name="Cuomo C.A."/>
            <person name="Munoz J.F."/>
            <person name="Imamovic A."/>
            <person name="Priest M.E."/>
            <person name="Young S."/>
            <person name="Clay O.K."/>
            <person name="McEwen J.G."/>
        </authorList>
    </citation>
    <scope>NUCLEOTIDE SEQUENCE [LARGE SCALE GENOMIC DNA]</scope>
    <source>
        <strain evidence="2 3">UAMH 9510</strain>
    </source>
</reference>
<evidence type="ECO:0000256" key="1">
    <source>
        <dbReference type="SAM" id="MobiDB-lite"/>
    </source>
</evidence>
<comment type="caution">
    <text evidence="2">The sequence shown here is derived from an EMBL/GenBank/DDBJ whole genome shotgun (WGS) entry which is preliminary data.</text>
</comment>
<feature type="region of interest" description="Disordered" evidence="1">
    <location>
        <begin position="1"/>
        <end position="46"/>
    </location>
</feature>
<feature type="compositionally biased region" description="Pro residues" evidence="1">
    <location>
        <begin position="21"/>
        <end position="34"/>
    </location>
</feature>
<keyword evidence="3" id="KW-1185">Reference proteome</keyword>